<comment type="catalytic activity">
    <reaction evidence="1 7">
        <text>an S-(2-hydroxyacyl)glutathione + H2O = a 2-hydroxy carboxylate + glutathione + H(+)</text>
        <dbReference type="Rhea" id="RHEA:21864"/>
        <dbReference type="ChEBI" id="CHEBI:15377"/>
        <dbReference type="ChEBI" id="CHEBI:15378"/>
        <dbReference type="ChEBI" id="CHEBI:57925"/>
        <dbReference type="ChEBI" id="CHEBI:58896"/>
        <dbReference type="ChEBI" id="CHEBI:71261"/>
        <dbReference type="EC" id="3.1.2.6"/>
    </reaction>
</comment>
<proteinExistence type="inferred from homology"/>
<dbReference type="InterPro" id="IPR017782">
    <property type="entry name" value="Hydroxyacylglutathione_Hdrlase"/>
</dbReference>
<evidence type="ECO:0000256" key="2">
    <source>
        <dbReference type="ARBA" id="ARBA00004963"/>
    </source>
</evidence>
<dbReference type="UniPathway" id="UPA00619">
    <property type="reaction ID" value="UER00676"/>
</dbReference>
<dbReference type="EC" id="3.1.2.6" evidence="7"/>
<dbReference type="HAMAP" id="MF_01374">
    <property type="entry name" value="Glyoxalase_2"/>
    <property type="match status" value="1"/>
</dbReference>
<feature type="binding site" evidence="7">
    <location>
        <position position="234"/>
    </location>
    <ligand>
        <name>Zn(2+)</name>
        <dbReference type="ChEBI" id="CHEBI:29105"/>
        <label>1</label>
    </ligand>
</feature>
<keyword evidence="5 7" id="KW-0378">Hydrolase</keyword>
<comment type="cofactor">
    <cofactor evidence="7">
        <name>Zn(2+)</name>
        <dbReference type="ChEBI" id="CHEBI:29105"/>
    </cofactor>
    <text evidence="7">Binds 2 Zn(2+) ions per subunit.</text>
</comment>
<accession>A0A0P9RBL4</accession>
<dbReference type="InterPro" id="IPR050110">
    <property type="entry name" value="Glyoxalase_II_hydrolase"/>
</dbReference>
<dbReference type="GO" id="GO:0019243">
    <property type="term" value="P:methylglyoxal catabolic process to D-lactate via S-lactoyl-glutathione"/>
    <property type="evidence" value="ECO:0007669"/>
    <property type="project" value="UniProtKB-UniRule"/>
</dbReference>
<dbReference type="PANTHER" id="PTHR43705:SF1">
    <property type="entry name" value="HYDROXYACYLGLUTATHIONE HYDROLASE GLOB"/>
    <property type="match status" value="1"/>
</dbReference>
<dbReference type="InterPro" id="IPR001279">
    <property type="entry name" value="Metallo-B-lactamas"/>
</dbReference>
<dbReference type="CDD" id="cd07723">
    <property type="entry name" value="hydroxyacylglutathione_hydrolase_MBL-fold"/>
    <property type="match status" value="1"/>
</dbReference>
<keyword evidence="6 7" id="KW-0862">Zinc</keyword>
<reference evidence="10 11" key="1">
    <citation type="submission" date="2015-09" db="EMBL/GenBank/DDBJ databases">
        <title>Genome announcement of multiple Pseudomonas syringae strains.</title>
        <authorList>
            <person name="Thakur S."/>
            <person name="Wang P.W."/>
            <person name="Gong Y."/>
            <person name="Weir B.S."/>
            <person name="Guttman D.S."/>
        </authorList>
    </citation>
    <scope>NUCLEOTIDE SEQUENCE [LARGE SCALE GENOMIC DNA]</scope>
    <source>
        <strain evidence="10 11">ICMP4531</strain>
    </source>
</reference>
<dbReference type="PATRIC" id="fig|251654.3.peg.4716"/>
<comment type="subunit">
    <text evidence="7">Monomer.</text>
</comment>
<dbReference type="AlphaFoldDB" id="A0A0P9RBL4"/>
<evidence type="ECO:0000256" key="3">
    <source>
        <dbReference type="ARBA" id="ARBA00006759"/>
    </source>
</evidence>
<name>A0A0P9RBL4_9PSED</name>
<evidence type="ECO:0000256" key="1">
    <source>
        <dbReference type="ARBA" id="ARBA00001623"/>
    </source>
</evidence>
<feature type="binding site" evidence="7">
    <location>
        <position position="309"/>
    </location>
    <ligand>
        <name>Zn(2+)</name>
        <dbReference type="ChEBI" id="CHEBI:29105"/>
        <label>1</label>
    </ligand>
</feature>
<evidence type="ECO:0000313" key="11">
    <source>
        <dbReference type="Proteomes" id="UP000050557"/>
    </source>
</evidence>
<protein>
    <recommendedName>
        <fullName evidence="7">Hydroxyacylglutathione hydrolase</fullName>
        <ecNumber evidence="7">3.1.2.6</ecNumber>
    </recommendedName>
    <alternativeName>
        <fullName evidence="7">Glyoxalase II</fullName>
        <shortName evidence="7">Glx II</shortName>
    </alternativeName>
</protein>
<feature type="binding site" evidence="7">
    <location>
        <position position="288"/>
    </location>
    <ligand>
        <name>Zn(2+)</name>
        <dbReference type="ChEBI" id="CHEBI:29105"/>
        <label>1</label>
    </ligand>
</feature>
<comment type="pathway">
    <text evidence="2 7">Secondary metabolite metabolism; methylglyoxal degradation; (R)-lactate from methylglyoxal: step 2/2.</text>
</comment>
<dbReference type="Pfam" id="PF16123">
    <property type="entry name" value="HAGH_C"/>
    <property type="match status" value="1"/>
</dbReference>
<comment type="function">
    <text evidence="7">Thiolesterase that catalyzes the hydrolysis of S-D-lactoyl-glutathione to form glutathione and D-lactic acid.</text>
</comment>
<dbReference type="InterPro" id="IPR035680">
    <property type="entry name" value="Clx_II_MBL"/>
</dbReference>
<feature type="binding site" evidence="7">
    <location>
        <position position="347"/>
    </location>
    <ligand>
        <name>Zn(2+)</name>
        <dbReference type="ChEBI" id="CHEBI:29105"/>
        <label>2</label>
    </ligand>
</feature>
<feature type="binding site" evidence="7">
    <location>
        <position position="236"/>
    </location>
    <ligand>
        <name>Zn(2+)</name>
        <dbReference type="ChEBI" id="CHEBI:29105"/>
        <label>2</label>
    </ligand>
</feature>
<evidence type="ECO:0000256" key="7">
    <source>
        <dbReference type="HAMAP-Rule" id="MF_01374"/>
    </source>
</evidence>
<evidence type="ECO:0000256" key="4">
    <source>
        <dbReference type="ARBA" id="ARBA00022723"/>
    </source>
</evidence>
<dbReference type="SMART" id="SM00849">
    <property type="entry name" value="Lactamase_B"/>
    <property type="match status" value="1"/>
</dbReference>
<dbReference type="Proteomes" id="UP000050557">
    <property type="component" value="Unassembled WGS sequence"/>
</dbReference>
<dbReference type="GO" id="GO:0046872">
    <property type="term" value="F:metal ion binding"/>
    <property type="evidence" value="ECO:0007669"/>
    <property type="project" value="UniProtKB-KW"/>
</dbReference>
<dbReference type="InterPro" id="IPR036866">
    <property type="entry name" value="RibonucZ/Hydroxyglut_hydro"/>
</dbReference>
<dbReference type="Gene3D" id="3.60.15.10">
    <property type="entry name" value="Ribonuclease Z/Hydroxyacylglutathione hydrolase-like"/>
    <property type="match status" value="1"/>
</dbReference>
<feature type="region of interest" description="Disordered" evidence="8">
    <location>
        <begin position="400"/>
        <end position="421"/>
    </location>
</feature>
<organism evidence="10 11">
    <name type="scientific">Pseudomonas syringae pv. helianthi</name>
    <dbReference type="NCBI Taxonomy" id="251654"/>
    <lineage>
        <taxon>Bacteria</taxon>
        <taxon>Pseudomonadati</taxon>
        <taxon>Pseudomonadota</taxon>
        <taxon>Gammaproteobacteria</taxon>
        <taxon>Pseudomonadales</taxon>
        <taxon>Pseudomonadaceae</taxon>
        <taxon>Pseudomonas</taxon>
    </lineage>
</organism>
<sequence length="435" mass="48930">MASEYVAQTPGAPRIDADDQQVPARAHTAGRFAQQPVGRQTEIQPMLQHHDIGRVLAQWPGLLLANDLDTRQRRSEPHIALHLRRDRRGFRRGAVMHQIAAEIPPQFFVENTPFLFEQKLPQRPRKPFTGSADQCKPLRIGLSERFIGHEFSSRGARVQRQQTLRCTIVRRYANCAMIQIHALPAFNDNYIWLLQDLSSRQCAVVDPGDAKPVMGWLAQNPDYRLTDILITHHHNDHVGGVAELKQATRARVLGPAAESIPARDIALADHDRLTVLGLEFVVHAVPGHTLGHIAFYHEDATSPLLFSGDTLFAAGCGRLFEGTPQQMHDSLCRLAELPDSTLIYCAHEYTLSNLRFAQAVEPDNLDIAERLAEVTRWRSENRISLPSNLALEKRTNPFLRTRETSVKEKADERSGGQNTSQSAVFASLRAWKDKF</sequence>
<dbReference type="NCBIfam" id="TIGR03413">
    <property type="entry name" value="GSH_gloB"/>
    <property type="match status" value="1"/>
</dbReference>
<feature type="compositionally biased region" description="Basic and acidic residues" evidence="8">
    <location>
        <begin position="400"/>
        <end position="414"/>
    </location>
</feature>
<dbReference type="SUPFAM" id="SSF56281">
    <property type="entry name" value="Metallo-hydrolase/oxidoreductase"/>
    <property type="match status" value="1"/>
</dbReference>
<dbReference type="EMBL" id="LJQM01000182">
    <property type="protein sequence ID" value="KPX43028.1"/>
    <property type="molecule type" value="Genomic_DNA"/>
</dbReference>
<comment type="similarity">
    <text evidence="3 7">Belongs to the metallo-beta-lactamase superfamily. Glyoxalase II family.</text>
</comment>
<evidence type="ECO:0000256" key="6">
    <source>
        <dbReference type="ARBA" id="ARBA00022833"/>
    </source>
</evidence>
<dbReference type="PANTHER" id="PTHR43705">
    <property type="entry name" value="HYDROXYACYLGLUTATHIONE HYDROLASE"/>
    <property type="match status" value="1"/>
</dbReference>
<evidence type="ECO:0000259" key="9">
    <source>
        <dbReference type="SMART" id="SM00849"/>
    </source>
</evidence>
<gene>
    <name evidence="7" type="primary">gloB</name>
    <name evidence="10" type="ORF">ALO68_05454</name>
</gene>
<feature type="binding site" evidence="7">
    <location>
        <position position="237"/>
    </location>
    <ligand>
        <name>Zn(2+)</name>
        <dbReference type="ChEBI" id="CHEBI:29105"/>
        <label>2</label>
    </ligand>
</feature>
<keyword evidence="4 7" id="KW-0479">Metal-binding</keyword>
<dbReference type="Pfam" id="PF00753">
    <property type="entry name" value="Lactamase_B"/>
    <property type="match status" value="1"/>
</dbReference>
<feature type="domain" description="Metallo-beta-lactamase" evidence="9">
    <location>
        <begin position="188"/>
        <end position="347"/>
    </location>
</feature>
<evidence type="ECO:0000256" key="5">
    <source>
        <dbReference type="ARBA" id="ARBA00022801"/>
    </source>
</evidence>
<dbReference type="GO" id="GO:0004416">
    <property type="term" value="F:hydroxyacylglutathione hydrolase activity"/>
    <property type="evidence" value="ECO:0007669"/>
    <property type="project" value="UniProtKB-UniRule"/>
</dbReference>
<feature type="binding site" evidence="7">
    <location>
        <position position="309"/>
    </location>
    <ligand>
        <name>Zn(2+)</name>
        <dbReference type="ChEBI" id="CHEBI:29105"/>
        <label>2</label>
    </ligand>
</feature>
<evidence type="ECO:0000313" key="10">
    <source>
        <dbReference type="EMBL" id="KPX43028.1"/>
    </source>
</evidence>
<evidence type="ECO:0000256" key="8">
    <source>
        <dbReference type="SAM" id="MobiDB-lite"/>
    </source>
</evidence>
<comment type="caution">
    <text evidence="10">The sequence shown here is derived from an EMBL/GenBank/DDBJ whole genome shotgun (WGS) entry which is preliminary data.</text>
</comment>
<dbReference type="InterPro" id="IPR032282">
    <property type="entry name" value="HAGH_C"/>
</dbReference>
<feature type="region of interest" description="Disordered" evidence="8">
    <location>
        <begin position="1"/>
        <end position="20"/>
    </location>
</feature>
<feature type="binding site" evidence="7">
    <location>
        <position position="232"/>
    </location>
    <ligand>
        <name>Zn(2+)</name>
        <dbReference type="ChEBI" id="CHEBI:29105"/>
        <label>1</label>
    </ligand>
</feature>